<comment type="caution">
    <text evidence="1">The sequence shown here is derived from an EMBL/GenBank/DDBJ whole genome shotgun (WGS) entry which is preliminary data.</text>
</comment>
<reference evidence="1" key="1">
    <citation type="journal article" date="2019" name="bioRxiv">
        <title>The Genome of the Zebra Mussel, Dreissena polymorpha: A Resource for Invasive Species Research.</title>
        <authorList>
            <person name="McCartney M.A."/>
            <person name="Auch B."/>
            <person name="Kono T."/>
            <person name="Mallez S."/>
            <person name="Zhang Y."/>
            <person name="Obille A."/>
            <person name="Becker A."/>
            <person name="Abrahante J.E."/>
            <person name="Garbe J."/>
            <person name="Badalamenti J.P."/>
            <person name="Herman A."/>
            <person name="Mangelson H."/>
            <person name="Liachko I."/>
            <person name="Sullivan S."/>
            <person name="Sone E.D."/>
            <person name="Koren S."/>
            <person name="Silverstein K.A.T."/>
            <person name="Beckman K.B."/>
            <person name="Gohl D.M."/>
        </authorList>
    </citation>
    <scope>NUCLEOTIDE SEQUENCE</scope>
    <source>
        <strain evidence="1">Duluth1</strain>
        <tissue evidence="1">Whole animal</tissue>
    </source>
</reference>
<protein>
    <submittedName>
        <fullName evidence="1">Uncharacterized protein</fullName>
    </submittedName>
</protein>
<gene>
    <name evidence="1" type="ORF">DPMN_187435</name>
</gene>
<name>A0A9D4DS42_DREPO</name>
<organism evidence="1 2">
    <name type="scientific">Dreissena polymorpha</name>
    <name type="common">Zebra mussel</name>
    <name type="synonym">Mytilus polymorpha</name>
    <dbReference type="NCBI Taxonomy" id="45954"/>
    <lineage>
        <taxon>Eukaryota</taxon>
        <taxon>Metazoa</taxon>
        <taxon>Spiralia</taxon>
        <taxon>Lophotrochozoa</taxon>
        <taxon>Mollusca</taxon>
        <taxon>Bivalvia</taxon>
        <taxon>Autobranchia</taxon>
        <taxon>Heteroconchia</taxon>
        <taxon>Euheterodonta</taxon>
        <taxon>Imparidentia</taxon>
        <taxon>Neoheterodontei</taxon>
        <taxon>Myida</taxon>
        <taxon>Dreissenoidea</taxon>
        <taxon>Dreissenidae</taxon>
        <taxon>Dreissena</taxon>
    </lineage>
</organism>
<sequence>MLHIIVNRLKIEATELLVEVKPEFRAGFNCTVITNKKPAILLCASALRNPSQSIACGMTSHGMLWEDSTFTKGWCK</sequence>
<accession>A0A9D4DS42</accession>
<evidence type="ECO:0000313" key="2">
    <source>
        <dbReference type="Proteomes" id="UP000828390"/>
    </source>
</evidence>
<keyword evidence="2" id="KW-1185">Reference proteome</keyword>
<dbReference type="EMBL" id="JAIWYP010000010">
    <property type="protein sequence ID" value="KAH3752809.1"/>
    <property type="molecule type" value="Genomic_DNA"/>
</dbReference>
<reference evidence="1" key="2">
    <citation type="submission" date="2020-11" db="EMBL/GenBank/DDBJ databases">
        <authorList>
            <person name="McCartney M.A."/>
            <person name="Auch B."/>
            <person name="Kono T."/>
            <person name="Mallez S."/>
            <person name="Becker A."/>
            <person name="Gohl D.M."/>
            <person name="Silverstein K.A.T."/>
            <person name="Koren S."/>
            <person name="Bechman K.B."/>
            <person name="Herman A."/>
            <person name="Abrahante J.E."/>
            <person name="Garbe J."/>
        </authorList>
    </citation>
    <scope>NUCLEOTIDE SEQUENCE</scope>
    <source>
        <strain evidence="1">Duluth1</strain>
        <tissue evidence="1">Whole animal</tissue>
    </source>
</reference>
<evidence type="ECO:0000313" key="1">
    <source>
        <dbReference type="EMBL" id="KAH3752809.1"/>
    </source>
</evidence>
<dbReference type="Proteomes" id="UP000828390">
    <property type="component" value="Unassembled WGS sequence"/>
</dbReference>
<dbReference type="AlphaFoldDB" id="A0A9D4DS42"/>
<proteinExistence type="predicted"/>